<evidence type="ECO:0000313" key="3">
    <source>
        <dbReference type="Proteomes" id="UP001301152"/>
    </source>
</evidence>
<protein>
    <submittedName>
        <fullName evidence="2">Uncharacterized protein</fullName>
    </submittedName>
</protein>
<reference evidence="2 3" key="1">
    <citation type="submission" date="2022-11" db="EMBL/GenBank/DDBJ databases">
        <title>Genome sequencing of Acetobacter type strain.</title>
        <authorList>
            <person name="Heo J."/>
            <person name="Lee D."/>
            <person name="Han B.-H."/>
            <person name="Hong S.-B."/>
            <person name="Kwon S.-W."/>
        </authorList>
    </citation>
    <scope>NUCLEOTIDE SEQUENCE [LARGE SCALE GENOMIC DNA]</scope>
    <source>
        <strain evidence="2 3">KACC 21253</strain>
    </source>
</reference>
<sequence length="135" mass="14571">MFLSKVLPETGTIRTQDHPVTETDNIPRTPKALTAAVIIMGVLIIVGTVTLVGLIIHRIGHHSNAQSALPAHVPLQDAVTTQTELPLGTTLTGMTRVQDDLLALQVNENGEQKILLWQVSTRRLLPGLTIPAAKH</sequence>
<keyword evidence="3" id="KW-1185">Reference proteome</keyword>
<dbReference type="Proteomes" id="UP001301152">
    <property type="component" value="Unassembled WGS sequence"/>
</dbReference>
<gene>
    <name evidence="2" type="ORF">OQ497_07060</name>
</gene>
<keyword evidence="1" id="KW-0472">Membrane</keyword>
<feature type="transmembrane region" description="Helical" evidence="1">
    <location>
        <begin position="32"/>
        <end position="56"/>
    </location>
</feature>
<proteinExistence type="predicted"/>
<keyword evidence="1" id="KW-1133">Transmembrane helix</keyword>
<name>A0ABT3QEJ6_9PROT</name>
<evidence type="ECO:0000313" key="2">
    <source>
        <dbReference type="EMBL" id="MCX2563712.1"/>
    </source>
</evidence>
<evidence type="ECO:0000256" key="1">
    <source>
        <dbReference type="SAM" id="Phobius"/>
    </source>
</evidence>
<dbReference type="EMBL" id="JAPIUZ010000003">
    <property type="protein sequence ID" value="MCX2563712.1"/>
    <property type="molecule type" value="Genomic_DNA"/>
</dbReference>
<organism evidence="2 3">
    <name type="scientific">Acetobacter thailandicus</name>
    <dbReference type="NCBI Taxonomy" id="1502842"/>
    <lineage>
        <taxon>Bacteria</taxon>
        <taxon>Pseudomonadati</taxon>
        <taxon>Pseudomonadota</taxon>
        <taxon>Alphaproteobacteria</taxon>
        <taxon>Acetobacterales</taxon>
        <taxon>Acetobacteraceae</taxon>
        <taxon>Acetobacter</taxon>
    </lineage>
</organism>
<comment type="caution">
    <text evidence="2">The sequence shown here is derived from an EMBL/GenBank/DDBJ whole genome shotgun (WGS) entry which is preliminary data.</text>
</comment>
<accession>A0ABT3QEJ6</accession>
<keyword evidence="1" id="KW-0812">Transmembrane</keyword>
<dbReference type="RefSeq" id="WP_265792893.1">
    <property type="nucleotide sequence ID" value="NZ_JAPIUZ010000003.1"/>
</dbReference>